<evidence type="ECO:0000256" key="1">
    <source>
        <dbReference type="SAM" id="MobiDB-lite"/>
    </source>
</evidence>
<reference evidence="2" key="1">
    <citation type="submission" date="2023-04" db="EMBL/GenBank/DDBJ databases">
        <title>Phytophthora fragariaefolia NBRC 109709.</title>
        <authorList>
            <person name="Ichikawa N."/>
            <person name="Sato H."/>
            <person name="Tonouchi N."/>
        </authorList>
    </citation>
    <scope>NUCLEOTIDE SEQUENCE</scope>
    <source>
        <strain evidence="2">NBRC 109709</strain>
    </source>
</reference>
<feature type="compositionally biased region" description="Polar residues" evidence="1">
    <location>
        <begin position="1"/>
        <end position="10"/>
    </location>
</feature>
<gene>
    <name evidence="2" type="ORF">Pfra01_000283300</name>
</gene>
<dbReference type="EMBL" id="BSXT01000226">
    <property type="protein sequence ID" value="GMF21403.1"/>
    <property type="molecule type" value="Genomic_DNA"/>
</dbReference>
<sequence length="136" mass="15390">MLQTQCQASLNGAAIDRRKRRNTASERAAKKLAEEHRLEQLAEEERVKRQKRSLGGDMSSPPKTLAQQRVLQKLRAARASTAEQSLGARKPVAVATAEEYAEWRVMALEFMRNKKEQERMKGDRDTAHLEVLTSSS</sequence>
<evidence type="ECO:0000313" key="2">
    <source>
        <dbReference type="EMBL" id="GMF21403.1"/>
    </source>
</evidence>
<feature type="region of interest" description="Disordered" evidence="1">
    <location>
        <begin position="115"/>
        <end position="136"/>
    </location>
</feature>
<dbReference type="AlphaFoldDB" id="A0A9W6WYF8"/>
<protein>
    <submittedName>
        <fullName evidence="2">Unnamed protein product</fullName>
    </submittedName>
</protein>
<organism evidence="2 3">
    <name type="scientific">Phytophthora fragariaefolia</name>
    <dbReference type="NCBI Taxonomy" id="1490495"/>
    <lineage>
        <taxon>Eukaryota</taxon>
        <taxon>Sar</taxon>
        <taxon>Stramenopiles</taxon>
        <taxon>Oomycota</taxon>
        <taxon>Peronosporomycetes</taxon>
        <taxon>Peronosporales</taxon>
        <taxon>Peronosporaceae</taxon>
        <taxon>Phytophthora</taxon>
    </lineage>
</organism>
<dbReference type="OrthoDB" id="5552484at2759"/>
<name>A0A9W6WYF8_9STRA</name>
<feature type="compositionally biased region" description="Basic and acidic residues" evidence="1">
    <location>
        <begin position="23"/>
        <end position="47"/>
    </location>
</feature>
<evidence type="ECO:0000313" key="3">
    <source>
        <dbReference type="Proteomes" id="UP001165121"/>
    </source>
</evidence>
<dbReference type="Proteomes" id="UP001165121">
    <property type="component" value="Unassembled WGS sequence"/>
</dbReference>
<proteinExistence type="predicted"/>
<keyword evidence="3" id="KW-1185">Reference proteome</keyword>
<feature type="region of interest" description="Disordered" evidence="1">
    <location>
        <begin position="1"/>
        <end position="69"/>
    </location>
</feature>
<feature type="compositionally biased region" description="Basic and acidic residues" evidence="1">
    <location>
        <begin position="115"/>
        <end position="128"/>
    </location>
</feature>
<accession>A0A9W6WYF8</accession>
<comment type="caution">
    <text evidence="2">The sequence shown here is derived from an EMBL/GenBank/DDBJ whole genome shotgun (WGS) entry which is preliminary data.</text>
</comment>